<dbReference type="EMBL" id="JAIQCV010000005">
    <property type="protein sequence ID" value="KAH1097801.1"/>
    <property type="molecule type" value="Genomic_DNA"/>
</dbReference>
<dbReference type="Proteomes" id="UP000828251">
    <property type="component" value="Unassembled WGS sequence"/>
</dbReference>
<evidence type="ECO:0008006" key="3">
    <source>
        <dbReference type="Google" id="ProtNLM"/>
    </source>
</evidence>
<evidence type="ECO:0000313" key="2">
    <source>
        <dbReference type="Proteomes" id="UP000828251"/>
    </source>
</evidence>
<dbReference type="OrthoDB" id="1002106at2759"/>
<comment type="caution">
    <text evidence="1">The sequence shown here is derived from an EMBL/GenBank/DDBJ whole genome shotgun (WGS) entry which is preliminary data.</text>
</comment>
<accession>A0A9D3VX24</accession>
<proteinExistence type="predicted"/>
<reference evidence="1 2" key="1">
    <citation type="journal article" date="2021" name="Plant Biotechnol. J.">
        <title>Multi-omics assisted identification of the key and species-specific regulatory components of drought-tolerant mechanisms in Gossypium stocksii.</title>
        <authorList>
            <person name="Yu D."/>
            <person name="Ke L."/>
            <person name="Zhang D."/>
            <person name="Wu Y."/>
            <person name="Sun Y."/>
            <person name="Mei J."/>
            <person name="Sun J."/>
            <person name="Sun Y."/>
        </authorList>
    </citation>
    <scope>NUCLEOTIDE SEQUENCE [LARGE SCALE GENOMIC DNA]</scope>
    <source>
        <strain evidence="2">cv. E1</strain>
        <tissue evidence="1">Leaf</tissue>
    </source>
</reference>
<name>A0A9D3VX24_9ROSI</name>
<dbReference type="AlphaFoldDB" id="A0A9D3VX24"/>
<sequence>MYKPPFSIFSLLNTLDVVFLNKDVTNEEITMALFDMAPLKAPGSDGFHAFFFQNQWDVVGNVIYEWVKGIFVVSLE</sequence>
<gene>
    <name evidence="1" type="ORF">J1N35_014722</name>
</gene>
<evidence type="ECO:0000313" key="1">
    <source>
        <dbReference type="EMBL" id="KAH1097801.1"/>
    </source>
</evidence>
<keyword evidence="2" id="KW-1185">Reference proteome</keyword>
<organism evidence="1 2">
    <name type="scientific">Gossypium stocksii</name>
    <dbReference type="NCBI Taxonomy" id="47602"/>
    <lineage>
        <taxon>Eukaryota</taxon>
        <taxon>Viridiplantae</taxon>
        <taxon>Streptophyta</taxon>
        <taxon>Embryophyta</taxon>
        <taxon>Tracheophyta</taxon>
        <taxon>Spermatophyta</taxon>
        <taxon>Magnoliopsida</taxon>
        <taxon>eudicotyledons</taxon>
        <taxon>Gunneridae</taxon>
        <taxon>Pentapetalae</taxon>
        <taxon>rosids</taxon>
        <taxon>malvids</taxon>
        <taxon>Malvales</taxon>
        <taxon>Malvaceae</taxon>
        <taxon>Malvoideae</taxon>
        <taxon>Gossypium</taxon>
    </lineage>
</organism>
<protein>
    <recommendedName>
        <fullName evidence="3">Reverse transcriptase domain-containing protein</fullName>
    </recommendedName>
</protein>